<proteinExistence type="predicted"/>
<sequence length="81" mass="9682">MATWNSVIFLKTQKDWTDTDNVSKWPGVKEIWSTSGEWDWCIKLDKDHSSPEQTEKFVAKLRQADWVADTESNWWREVYSK</sequence>
<dbReference type="SUPFAM" id="SSF54909">
    <property type="entry name" value="Dimeric alpha+beta barrel"/>
    <property type="match status" value="1"/>
</dbReference>
<organism evidence="1 3">
    <name type="scientific">Legionella israelensis</name>
    <dbReference type="NCBI Taxonomy" id="454"/>
    <lineage>
        <taxon>Bacteria</taxon>
        <taxon>Pseudomonadati</taxon>
        <taxon>Pseudomonadota</taxon>
        <taxon>Gammaproteobacteria</taxon>
        <taxon>Legionellales</taxon>
        <taxon>Legionellaceae</taxon>
        <taxon>Legionella</taxon>
    </lineage>
</organism>
<dbReference type="InterPro" id="IPR011008">
    <property type="entry name" value="Dimeric_a/b-barrel"/>
</dbReference>
<dbReference type="Proteomes" id="UP000054761">
    <property type="component" value="Unassembled WGS sequence"/>
</dbReference>
<dbReference type="EMBL" id="LNYH01000004">
    <property type="protein sequence ID" value="KTD34558.1"/>
    <property type="molecule type" value="Genomic_DNA"/>
</dbReference>
<dbReference type="RefSeq" id="WP_058500492.1">
    <property type="nucleotide sequence ID" value="NZ_CAAAJA010000014.1"/>
</dbReference>
<dbReference type="Proteomes" id="UP000295517">
    <property type="component" value="Chromosome"/>
</dbReference>
<evidence type="ECO:0000313" key="4">
    <source>
        <dbReference type="Proteomes" id="UP000295517"/>
    </source>
</evidence>
<keyword evidence="3" id="KW-1185">Reference proteome</keyword>
<protein>
    <recommendedName>
        <fullName evidence="5">Transcription regulator AsnC/Lrp ligand binding domain-containing protein</fullName>
    </recommendedName>
</protein>
<evidence type="ECO:0008006" key="5">
    <source>
        <dbReference type="Google" id="ProtNLM"/>
    </source>
</evidence>
<reference evidence="1 3" key="1">
    <citation type="submission" date="2015-11" db="EMBL/GenBank/DDBJ databases">
        <title>Genomic analysis of 38 Legionella species identifies large and diverse effector repertoires.</title>
        <authorList>
            <person name="Burstein D."/>
            <person name="Amaro F."/>
            <person name="Zusman T."/>
            <person name="Lifshitz Z."/>
            <person name="Cohen O."/>
            <person name="Gilbert J.A."/>
            <person name="Pupko T."/>
            <person name="Shuman H.A."/>
            <person name="Segal G."/>
        </authorList>
    </citation>
    <scope>NUCLEOTIDE SEQUENCE [LARGE SCALE GENOMIC DNA]</scope>
    <source>
        <strain evidence="1 3">Bercovier 4</strain>
    </source>
</reference>
<evidence type="ECO:0000313" key="1">
    <source>
        <dbReference type="EMBL" id="KTD34558.1"/>
    </source>
</evidence>
<evidence type="ECO:0000313" key="2">
    <source>
        <dbReference type="EMBL" id="QBR83409.1"/>
    </source>
</evidence>
<dbReference type="OrthoDB" id="5638493at2"/>
<accession>A0A0W0WQG1</accession>
<gene>
    <name evidence="2" type="ORF">E3983_02915</name>
    <name evidence="1" type="ORF">Lisr_0102</name>
</gene>
<dbReference type="Gene3D" id="3.30.70.920">
    <property type="match status" value="1"/>
</dbReference>
<dbReference type="EMBL" id="CP038254">
    <property type="protein sequence ID" value="QBR83409.1"/>
    <property type="molecule type" value="Genomic_DNA"/>
</dbReference>
<dbReference type="AlphaFoldDB" id="A0A0W0WQG1"/>
<dbReference type="PATRIC" id="fig|454.4.peg.108"/>
<evidence type="ECO:0000313" key="3">
    <source>
        <dbReference type="Proteomes" id="UP000054761"/>
    </source>
</evidence>
<name>A0A0W0WQG1_9GAMM</name>
<reference evidence="2 4" key="2">
    <citation type="submission" date="2019-03" db="EMBL/GenBank/DDBJ databases">
        <title>Diverse conjugative elements silence natural transformation in Legionella species.</title>
        <authorList>
            <person name="Durieux I."/>
            <person name="Ginevra C."/>
            <person name="Attaiech L."/>
            <person name="Picq K."/>
            <person name="Juan P.A."/>
            <person name="Jarraud S."/>
            <person name="Charpentier X."/>
        </authorList>
    </citation>
    <scope>NUCLEOTIDE SEQUENCE [LARGE SCALE GENOMIC DNA]</scope>
    <source>
        <strain evidence="2 4">HL-0427-4011</strain>
    </source>
</reference>